<dbReference type="EMBL" id="BAABEZ010000022">
    <property type="protein sequence ID" value="GAA4454544.1"/>
    <property type="molecule type" value="Genomic_DNA"/>
</dbReference>
<sequence length="977" mass="104870">MKQVTLLCGLAALSFSGMAQQVQHINQFGVSVFEGSHTLKPTHRADAGTRAKLLAAFPGWYIGTDRWTGGFTELNGPALSIPGSGLEEKARNAMRSKLAVVGLNEAEWKLVDTRTNTKGFTILSFEQEVGGHTVSFAKMHVRFTPDQKLARINMKSYGVPDLSLSPSVAEAAALAKAVAGMETADITSQNIEGDWQWFPIPSAAGYQLHPAYKFTLTGKTEQGGSVPLNAYGYVDATNGDLLYRDNEVKDAADLHVVGRVYDKGFTLPSSLKGLPYIKADVGVPTMLLANDTGLLTSTTPTSPTTFQVSLSGKWSNVISVPDGKTTPTFTSVVTTTGAIDSFPVSSIATSRHINAYYHVNTVHDFMKSLYGTTFTGMDYALTTNVDATGICNAFFTGTGGSSINFYPSGGGCVSFAEVRDVVYHEYGHAIVSKLYTSGMTNGGLNEGQADVWALSITKDSVLARGSTIGAPTSFIRRYDGTPKVFPVNLTGEVHDNGEIIAGAWWDYGKNVGSVDSMSKLFSLTLTDQPDGPNGTEGDVYFEMLIDALINDDNDGDLSNGTPHFLPLVKAFARHGIYLLQDADLAHTELGHQAKGASITFNATLTVSHPEFFSGLDLVYRTSRAAGAPWDTVAMTDLGAMNFTATIPGQDAGTLVDYYFAAEDIVNQTGIFFPSNFYPPAILAESQSNIPYQFGVGLTASKIFDFETDPGSDWQIGIATDNATSGRWVRAVPISSKVSGNIVQTGNDHTSGTGSCLVTANATSTWASASSASVKNGVTTVTTPLFDISSYTTPVIEYYRWYGNDRGQFPKRDSWRVNLSAGSAFSVPVENTNQPDYSWRRRIFKPRELFSTTNKVQLLFIAKESGSTSTGNSLVEAAVDDFIIYEGADLSSVDETKVDLARIYPNPVSGTLQIVLPGNTDATSIQFFDLTGKVAAEVAVTKGASHYAIETGNMVPGQYFLVIKMGSTIQTRPITIAH</sequence>
<protein>
    <recommendedName>
        <fullName evidence="2">Secretion system C-terminal sorting domain-containing protein</fullName>
    </recommendedName>
</protein>
<reference evidence="4" key="1">
    <citation type="journal article" date="2019" name="Int. J. Syst. Evol. Microbiol.">
        <title>The Global Catalogue of Microorganisms (GCM) 10K type strain sequencing project: providing services to taxonomists for standard genome sequencing and annotation.</title>
        <authorList>
            <consortium name="The Broad Institute Genomics Platform"/>
            <consortium name="The Broad Institute Genome Sequencing Center for Infectious Disease"/>
            <person name="Wu L."/>
            <person name="Ma J."/>
        </authorList>
    </citation>
    <scope>NUCLEOTIDE SEQUENCE [LARGE SCALE GENOMIC DNA]</scope>
    <source>
        <strain evidence="4">JCM 31921</strain>
    </source>
</reference>
<organism evidence="3 4">
    <name type="scientific">Rurimicrobium arvi</name>
    <dbReference type="NCBI Taxonomy" id="2049916"/>
    <lineage>
        <taxon>Bacteria</taxon>
        <taxon>Pseudomonadati</taxon>
        <taxon>Bacteroidota</taxon>
        <taxon>Chitinophagia</taxon>
        <taxon>Chitinophagales</taxon>
        <taxon>Chitinophagaceae</taxon>
        <taxon>Rurimicrobium</taxon>
    </lineage>
</organism>
<evidence type="ECO:0000256" key="1">
    <source>
        <dbReference type="SAM" id="SignalP"/>
    </source>
</evidence>
<gene>
    <name evidence="3" type="ORF">GCM10023092_16720</name>
</gene>
<dbReference type="NCBIfam" id="TIGR04183">
    <property type="entry name" value="Por_Secre_tail"/>
    <property type="match status" value="1"/>
</dbReference>
<dbReference type="SUPFAM" id="SSF55486">
    <property type="entry name" value="Metalloproteases ('zincins'), catalytic domain"/>
    <property type="match status" value="1"/>
</dbReference>
<keyword evidence="4" id="KW-1185">Reference proteome</keyword>
<evidence type="ECO:0000259" key="2">
    <source>
        <dbReference type="Pfam" id="PF18962"/>
    </source>
</evidence>
<comment type="caution">
    <text evidence="3">The sequence shown here is derived from an EMBL/GenBank/DDBJ whole genome shotgun (WGS) entry which is preliminary data.</text>
</comment>
<dbReference type="Proteomes" id="UP001501410">
    <property type="component" value="Unassembled WGS sequence"/>
</dbReference>
<feature type="signal peptide" evidence="1">
    <location>
        <begin position="1"/>
        <end position="19"/>
    </location>
</feature>
<keyword evidence="1" id="KW-0732">Signal</keyword>
<feature type="domain" description="Secretion system C-terminal sorting" evidence="2">
    <location>
        <begin position="902"/>
        <end position="970"/>
    </location>
</feature>
<dbReference type="Gene3D" id="3.10.170.10">
    <property type="match status" value="1"/>
</dbReference>
<evidence type="ECO:0000313" key="4">
    <source>
        <dbReference type="Proteomes" id="UP001501410"/>
    </source>
</evidence>
<feature type="chain" id="PRO_5045589543" description="Secretion system C-terminal sorting domain-containing protein" evidence="1">
    <location>
        <begin position="20"/>
        <end position="977"/>
    </location>
</feature>
<name>A0ABP8MT25_9BACT</name>
<accession>A0ABP8MT25</accession>
<dbReference type="InterPro" id="IPR026444">
    <property type="entry name" value="Secre_tail"/>
</dbReference>
<evidence type="ECO:0000313" key="3">
    <source>
        <dbReference type="EMBL" id="GAA4454544.1"/>
    </source>
</evidence>
<dbReference type="RefSeq" id="WP_344825324.1">
    <property type="nucleotide sequence ID" value="NZ_BAABEZ010000022.1"/>
</dbReference>
<dbReference type="Pfam" id="PF18962">
    <property type="entry name" value="Por_Secre_tail"/>
    <property type="match status" value="1"/>
</dbReference>
<proteinExistence type="predicted"/>